<dbReference type="VEuPathDB" id="FungiDB:GGTG_02439"/>
<dbReference type="InterPro" id="IPR036908">
    <property type="entry name" value="RlpA-like_sf"/>
</dbReference>
<dbReference type="eggNOG" id="ENOG502RX1J">
    <property type="taxonomic scope" value="Eukaryota"/>
</dbReference>
<dbReference type="RefSeq" id="XP_009218475.1">
    <property type="nucleotide sequence ID" value="XM_009220211.1"/>
</dbReference>
<feature type="signal peptide" evidence="2">
    <location>
        <begin position="1"/>
        <end position="17"/>
    </location>
</feature>
<dbReference type="GeneID" id="20342897"/>
<dbReference type="CDD" id="cd22191">
    <property type="entry name" value="DPBB_RlpA_EXP_N-like"/>
    <property type="match status" value="1"/>
</dbReference>
<gene>
    <name evidence="5" type="primary">20342897</name>
    <name evidence="4" type="ORF">GGTG_02439</name>
</gene>
<accession>J3NMD5</accession>
<dbReference type="OrthoDB" id="406505at2759"/>
<reference evidence="4" key="3">
    <citation type="submission" date="2010-09" db="EMBL/GenBank/DDBJ databases">
        <title>Annotation of Gaeumannomyces graminis var. tritici R3-111a-1.</title>
        <authorList>
            <consortium name="The Broad Institute Genome Sequencing Platform"/>
            <person name="Ma L.-J."/>
            <person name="Dead R."/>
            <person name="Young S.K."/>
            <person name="Zeng Q."/>
            <person name="Gargeya S."/>
            <person name="Fitzgerald M."/>
            <person name="Haas B."/>
            <person name="Abouelleil A."/>
            <person name="Alvarado L."/>
            <person name="Arachchi H.M."/>
            <person name="Berlin A."/>
            <person name="Brown A."/>
            <person name="Chapman S.B."/>
            <person name="Chen Z."/>
            <person name="Dunbar C."/>
            <person name="Freedman E."/>
            <person name="Gearin G."/>
            <person name="Gellesch M."/>
            <person name="Goldberg J."/>
            <person name="Griggs A."/>
            <person name="Gujja S."/>
            <person name="Heiman D."/>
            <person name="Howarth C."/>
            <person name="Larson L."/>
            <person name="Lui A."/>
            <person name="MacDonald P.J.P."/>
            <person name="Mehta T."/>
            <person name="Montmayeur A."/>
            <person name="Murphy C."/>
            <person name="Neiman D."/>
            <person name="Pearson M."/>
            <person name="Priest M."/>
            <person name="Roberts A."/>
            <person name="Saif S."/>
            <person name="Shea T."/>
            <person name="Shenoy N."/>
            <person name="Sisk P."/>
            <person name="Stolte C."/>
            <person name="Sykes S."/>
            <person name="Yandava C."/>
            <person name="Wortman J."/>
            <person name="Nusbaum C."/>
            <person name="Birren B."/>
        </authorList>
    </citation>
    <scope>NUCLEOTIDE SEQUENCE</scope>
    <source>
        <strain evidence="4">R3-111a-1</strain>
    </source>
</reference>
<evidence type="ECO:0000313" key="5">
    <source>
        <dbReference type="EnsemblFungi" id="EJT82466"/>
    </source>
</evidence>
<feature type="chain" id="PRO_5015094264" description="RlpA-like protein double-psi beta-barrel domain-containing protein" evidence="2">
    <location>
        <begin position="18"/>
        <end position="125"/>
    </location>
</feature>
<dbReference type="InterPro" id="IPR009009">
    <property type="entry name" value="RlpA-like_DPBB"/>
</dbReference>
<evidence type="ECO:0000256" key="2">
    <source>
        <dbReference type="SAM" id="SignalP"/>
    </source>
</evidence>
<dbReference type="InterPro" id="IPR051477">
    <property type="entry name" value="Expansin_CellWall"/>
</dbReference>
<dbReference type="Pfam" id="PF03330">
    <property type="entry name" value="DPBB_1"/>
    <property type="match status" value="1"/>
</dbReference>
<sequence>MRFTLATLAGLATTAMAAVLPRAFEGDFTYFNPAVGACGFVNSDSDKVVAISAALFDAANISGDPNKNPLCGRSIVARHGGKEVTVTVVDRCVGCALNDLDLSVAAYNDIADPNAGRVKGSWNWI</sequence>
<reference evidence="5" key="4">
    <citation type="journal article" date="2015" name="G3 (Bethesda)">
        <title>Genome sequences of three phytopathogenic species of the Magnaporthaceae family of fungi.</title>
        <authorList>
            <person name="Okagaki L.H."/>
            <person name="Nunes C.C."/>
            <person name="Sailsbery J."/>
            <person name="Clay B."/>
            <person name="Brown D."/>
            <person name="John T."/>
            <person name="Oh Y."/>
            <person name="Young N."/>
            <person name="Fitzgerald M."/>
            <person name="Haas B.J."/>
            <person name="Zeng Q."/>
            <person name="Young S."/>
            <person name="Adiconis X."/>
            <person name="Fan L."/>
            <person name="Levin J.Z."/>
            <person name="Mitchell T.K."/>
            <person name="Okubara P.A."/>
            <person name="Farman M.L."/>
            <person name="Kohn L.M."/>
            <person name="Birren B."/>
            <person name="Ma L.-J."/>
            <person name="Dean R.A."/>
        </authorList>
    </citation>
    <scope>NUCLEOTIDE SEQUENCE</scope>
    <source>
        <strain evidence="5">R3-111a-1</strain>
    </source>
</reference>
<dbReference type="STRING" id="644352.J3NMD5"/>
<evidence type="ECO:0000313" key="6">
    <source>
        <dbReference type="Proteomes" id="UP000006039"/>
    </source>
</evidence>
<reference evidence="4" key="2">
    <citation type="submission" date="2010-07" db="EMBL/GenBank/DDBJ databases">
        <authorList>
            <consortium name="The Broad Institute Genome Sequencing Platform"/>
            <consortium name="Broad Institute Genome Sequencing Center for Infectious Disease"/>
            <person name="Ma L.-J."/>
            <person name="Dead R."/>
            <person name="Young S."/>
            <person name="Zeng Q."/>
            <person name="Koehrsen M."/>
            <person name="Alvarado L."/>
            <person name="Berlin A."/>
            <person name="Chapman S.B."/>
            <person name="Chen Z."/>
            <person name="Freedman E."/>
            <person name="Gellesch M."/>
            <person name="Goldberg J."/>
            <person name="Griggs A."/>
            <person name="Gujja S."/>
            <person name="Heilman E.R."/>
            <person name="Heiman D."/>
            <person name="Hepburn T."/>
            <person name="Howarth C."/>
            <person name="Jen D."/>
            <person name="Larson L."/>
            <person name="Mehta T."/>
            <person name="Neiman D."/>
            <person name="Pearson M."/>
            <person name="Roberts A."/>
            <person name="Saif S."/>
            <person name="Shea T."/>
            <person name="Shenoy N."/>
            <person name="Sisk P."/>
            <person name="Stolte C."/>
            <person name="Sykes S."/>
            <person name="Walk T."/>
            <person name="White J."/>
            <person name="Yandava C."/>
            <person name="Haas B."/>
            <person name="Nusbaum C."/>
            <person name="Birren B."/>
        </authorList>
    </citation>
    <scope>NUCLEOTIDE SEQUENCE</scope>
    <source>
        <strain evidence="4">R3-111a-1</strain>
    </source>
</reference>
<dbReference type="AlphaFoldDB" id="J3NMD5"/>
<evidence type="ECO:0000259" key="3">
    <source>
        <dbReference type="Pfam" id="PF03330"/>
    </source>
</evidence>
<feature type="domain" description="RlpA-like protein double-psi beta-barrel" evidence="3">
    <location>
        <begin position="70"/>
        <end position="119"/>
    </location>
</feature>
<dbReference type="PANTHER" id="PTHR31836:SF28">
    <property type="entry name" value="SRCR DOMAIN-CONTAINING PROTEIN-RELATED"/>
    <property type="match status" value="1"/>
</dbReference>
<name>J3NMD5_GAET3</name>
<dbReference type="Proteomes" id="UP000006039">
    <property type="component" value="Unassembled WGS sequence"/>
</dbReference>
<dbReference type="SUPFAM" id="SSF50685">
    <property type="entry name" value="Barwin-like endoglucanases"/>
    <property type="match status" value="1"/>
</dbReference>
<dbReference type="PANTHER" id="PTHR31836">
    <property type="match status" value="1"/>
</dbReference>
<evidence type="ECO:0000256" key="1">
    <source>
        <dbReference type="ARBA" id="ARBA00022729"/>
    </source>
</evidence>
<reference evidence="6" key="1">
    <citation type="submission" date="2010-07" db="EMBL/GenBank/DDBJ databases">
        <title>The genome sequence of Gaeumannomyces graminis var. tritici strain R3-111a-1.</title>
        <authorList>
            <consortium name="The Broad Institute Genome Sequencing Platform"/>
            <person name="Ma L.-J."/>
            <person name="Dead R."/>
            <person name="Young S."/>
            <person name="Zeng Q."/>
            <person name="Koehrsen M."/>
            <person name="Alvarado L."/>
            <person name="Berlin A."/>
            <person name="Chapman S.B."/>
            <person name="Chen Z."/>
            <person name="Freedman E."/>
            <person name="Gellesch M."/>
            <person name="Goldberg J."/>
            <person name="Griggs A."/>
            <person name="Gujja S."/>
            <person name="Heilman E.R."/>
            <person name="Heiman D."/>
            <person name="Hepburn T."/>
            <person name="Howarth C."/>
            <person name="Jen D."/>
            <person name="Larson L."/>
            <person name="Mehta T."/>
            <person name="Neiman D."/>
            <person name="Pearson M."/>
            <person name="Roberts A."/>
            <person name="Saif S."/>
            <person name="Shea T."/>
            <person name="Shenoy N."/>
            <person name="Sisk P."/>
            <person name="Stolte C."/>
            <person name="Sykes S."/>
            <person name="Walk T."/>
            <person name="White J."/>
            <person name="Yandava C."/>
            <person name="Haas B."/>
            <person name="Nusbaum C."/>
            <person name="Birren B."/>
        </authorList>
    </citation>
    <scope>NUCLEOTIDE SEQUENCE [LARGE SCALE GENOMIC DNA]</scope>
    <source>
        <strain evidence="6">R3-111a-1</strain>
    </source>
</reference>
<protein>
    <recommendedName>
        <fullName evidence="3">RlpA-like protein double-psi beta-barrel domain-containing protein</fullName>
    </recommendedName>
</protein>
<dbReference type="HOGENOM" id="CLU_047639_6_2_1"/>
<evidence type="ECO:0000313" key="4">
    <source>
        <dbReference type="EMBL" id="EJT82466.1"/>
    </source>
</evidence>
<dbReference type="EMBL" id="GL385395">
    <property type="protein sequence ID" value="EJT82466.1"/>
    <property type="molecule type" value="Genomic_DNA"/>
</dbReference>
<dbReference type="EnsemblFungi" id="EJT82466">
    <property type="protein sequence ID" value="EJT82466"/>
    <property type="gene ID" value="GGTG_02439"/>
</dbReference>
<proteinExistence type="predicted"/>
<organism evidence="4">
    <name type="scientific">Gaeumannomyces tritici (strain R3-111a-1)</name>
    <name type="common">Wheat and barley take-all root rot fungus</name>
    <name type="synonym">Gaeumannomyces graminis var. tritici</name>
    <dbReference type="NCBI Taxonomy" id="644352"/>
    <lineage>
        <taxon>Eukaryota</taxon>
        <taxon>Fungi</taxon>
        <taxon>Dikarya</taxon>
        <taxon>Ascomycota</taxon>
        <taxon>Pezizomycotina</taxon>
        <taxon>Sordariomycetes</taxon>
        <taxon>Sordariomycetidae</taxon>
        <taxon>Magnaporthales</taxon>
        <taxon>Magnaporthaceae</taxon>
        <taxon>Gaeumannomyces</taxon>
    </lineage>
</organism>
<reference evidence="5" key="5">
    <citation type="submission" date="2018-04" db="UniProtKB">
        <authorList>
            <consortium name="EnsemblFungi"/>
        </authorList>
    </citation>
    <scope>IDENTIFICATION</scope>
    <source>
        <strain evidence="5">R3-111a-1</strain>
    </source>
</reference>
<keyword evidence="1 2" id="KW-0732">Signal</keyword>
<keyword evidence="6" id="KW-1185">Reference proteome</keyword>
<dbReference type="Gene3D" id="2.40.40.10">
    <property type="entry name" value="RlpA-like domain"/>
    <property type="match status" value="1"/>
</dbReference>